<proteinExistence type="predicted"/>
<gene>
    <name evidence="3" type="ORF">CCMP2556_LOCUS24771</name>
</gene>
<evidence type="ECO:0000313" key="3">
    <source>
        <dbReference type="EMBL" id="CAK9047995.1"/>
    </source>
</evidence>
<protein>
    <recommendedName>
        <fullName evidence="5">Derlin</fullName>
    </recommendedName>
</protein>
<dbReference type="EMBL" id="CAXAMN010016358">
    <property type="protein sequence ID" value="CAK9047995.1"/>
    <property type="molecule type" value="Genomic_DNA"/>
</dbReference>
<evidence type="ECO:0000313" key="4">
    <source>
        <dbReference type="Proteomes" id="UP001642484"/>
    </source>
</evidence>
<evidence type="ECO:0008006" key="5">
    <source>
        <dbReference type="Google" id="ProtNLM"/>
    </source>
</evidence>
<sequence length="245" mass="27194">MVERFRMLGKRLGVAKAQAEASQAQASDAQQQEDALRRETAQLARAAAGLSTLSAADADAELAIQEGAKALFDREYHFRRFLKEQRRWLFYDAYARVCMALGINQMLQALSYYIVGAIGDESPSGAALSLLGVQVLSLLLLRLDMAEGLQQWSVIFAVIGFMAFPPLYIGILIHLVPSLSVRTVEFFALPAFLLHSMWMLLIAAYLVPDTVDEGLPKTLRTVLYLDVLHLDQQEMAEGVATQQMK</sequence>
<name>A0ABP0M916_9DINO</name>
<reference evidence="3 4" key="1">
    <citation type="submission" date="2024-02" db="EMBL/GenBank/DDBJ databases">
        <authorList>
            <person name="Chen Y."/>
            <person name="Shah S."/>
            <person name="Dougan E. K."/>
            <person name="Thang M."/>
            <person name="Chan C."/>
        </authorList>
    </citation>
    <scope>NUCLEOTIDE SEQUENCE [LARGE SCALE GENOMIC DNA]</scope>
</reference>
<feature type="transmembrane region" description="Helical" evidence="2">
    <location>
        <begin position="93"/>
        <end position="114"/>
    </location>
</feature>
<organism evidence="3 4">
    <name type="scientific">Durusdinium trenchii</name>
    <dbReference type="NCBI Taxonomy" id="1381693"/>
    <lineage>
        <taxon>Eukaryota</taxon>
        <taxon>Sar</taxon>
        <taxon>Alveolata</taxon>
        <taxon>Dinophyceae</taxon>
        <taxon>Suessiales</taxon>
        <taxon>Symbiodiniaceae</taxon>
        <taxon>Durusdinium</taxon>
    </lineage>
</organism>
<comment type="caution">
    <text evidence="3">The sequence shown here is derived from an EMBL/GenBank/DDBJ whole genome shotgun (WGS) entry which is preliminary data.</text>
</comment>
<keyword evidence="4" id="KW-1185">Reference proteome</keyword>
<feature type="coiled-coil region" evidence="1">
    <location>
        <begin position="12"/>
        <end position="46"/>
    </location>
</feature>
<evidence type="ECO:0000256" key="1">
    <source>
        <dbReference type="SAM" id="Coils"/>
    </source>
</evidence>
<accession>A0ABP0M916</accession>
<dbReference type="Proteomes" id="UP001642484">
    <property type="component" value="Unassembled WGS sequence"/>
</dbReference>
<feature type="transmembrane region" description="Helical" evidence="2">
    <location>
        <begin position="187"/>
        <end position="207"/>
    </location>
</feature>
<keyword evidence="2" id="KW-1133">Transmembrane helix</keyword>
<feature type="non-terminal residue" evidence="3">
    <location>
        <position position="245"/>
    </location>
</feature>
<keyword evidence="2" id="KW-0812">Transmembrane</keyword>
<keyword evidence="1" id="KW-0175">Coiled coil</keyword>
<feature type="transmembrane region" description="Helical" evidence="2">
    <location>
        <begin position="155"/>
        <end position="175"/>
    </location>
</feature>
<keyword evidence="2" id="KW-0472">Membrane</keyword>
<feature type="transmembrane region" description="Helical" evidence="2">
    <location>
        <begin position="126"/>
        <end position="143"/>
    </location>
</feature>
<evidence type="ECO:0000256" key="2">
    <source>
        <dbReference type="SAM" id="Phobius"/>
    </source>
</evidence>